<dbReference type="EMBL" id="JADGJQ010000177">
    <property type="protein sequence ID" value="KAJ3166191.1"/>
    <property type="molecule type" value="Genomic_DNA"/>
</dbReference>
<dbReference type="Proteomes" id="UP001212152">
    <property type="component" value="Unassembled WGS sequence"/>
</dbReference>
<evidence type="ECO:0000256" key="1">
    <source>
        <dbReference type="SAM" id="MobiDB-lite"/>
    </source>
</evidence>
<sequence length="136" mass="14741">MNISSSTVVPPLPATLTTSAPPTSTYNESPTPLVTPIFPPGVSPSTVDPVDGVFPDYAGYTLHRDTYMTGMYYDIASWDSDSAIVLCKQGGPECAAVVCLKWTKAGRTRRRCLMVKPADSGEWLTHPSPHEGYYVK</sequence>
<evidence type="ECO:0000313" key="3">
    <source>
        <dbReference type="Proteomes" id="UP001212152"/>
    </source>
</evidence>
<gene>
    <name evidence="2" type="ORF">HDU87_002218</name>
</gene>
<protein>
    <submittedName>
        <fullName evidence="2">Uncharacterized protein</fullName>
    </submittedName>
</protein>
<name>A0AAD5TD38_9FUNG</name>
<reference evidence="2" key="1">
    <citation type="submission" date="2020-05" db="EMBL/GenBank/DDBJ databases">
        <title>Phylogenomic resolution of chytrid fungi.</title>
        <authorList>
            <person name="Stajich J.E."/>
            <person name="Amses K."/>
            <person name="Simmons R."/>
            <person name="Seto K."/>
            <person name="Myers J."/>
            <person name="Bonds A."/>
            <person name="Quandt C.A."/>
            <person name="Barry K."/>
            <person name="Liu P."/>
            <person name="Grigoriev I."/>
            <person name="Longcore J.E."/>
            <person name="James T.Y."/>
        </authorList>
    </citation>
    <scope>NUCLEOTIDE SEQUENCE</scope>
    <source>
        <strain evidence="2">JEL0379</strain>
    </source>
</reference>
<feature type="compositionally biased region" description="Low complexity" evidence="1">
    <location>
        <begin position="14"/>
        <end position="25"/>
    </location>
</feature>
<comment type="caution">
    <text evidence="2">The sequence shown here is derived from an EMBL/GenBank/DDBJ whole genome shotgun (WGS) entry which is preliminary data.</text>
</comment>
<evidence type="ECO:0000313" key="2">
    <source>
        <dbReference type="EMBL" id="KAJ3166191.1"/>
    </source>
</evidence>
<proteinExistence type="predicted"/>
<accession>A0AAD5TD38</accession>
<feature type="non-terminal residue" evidence="2">
    <location>
        <position position="136"/>
    </location>
</feature>
<keyword evidence="3" id="KW-1185">Reference proteome</keyword>
<organism evidence="2 3">
    <name type="scientific">Geranomyces variabilis</name>
    <dbReference type="NCBI Taxonomy" id="109894"/>
    <lineage>
        <taxon>Eukaryota</taxon>
        <taxon>Fungi</taxon>
        <taxon>Fungi incertae sedis</taxon>
        <taxon>Chytridiomycota</taxon>
        <taxon>Chytridiomycota incertae sedis</taxon>
        <taxon>Chytridiomycetes</taxon>
        <taxon>Spizellomycetales</taxon>
        <taxon>Powellomycetaceae</taxon>
        <taxon>Geranomyces</taxon>
    </lineage>
</organism>
<dbReference type="AlphaFoldDB" id="A0AAD5TD38"/>
<feature type="region of interest" description="Disordered" evidence="1">
    <location>
        <begin position="1"/>
        <end position="31"/>
    </location>
</feature>